<evidence type="ECO:0000256" key="1">
    <source>
        <dbReference type="SAM" id="MobiDB-lite"/>
    </source>
</evidence>
<evidence type="ECO:0008006" key="3">
    <source>
        <dbReference type="Google" id="ProtNLM"/>
    </source>
</evidence>
<feature type="compositionally biased region" description="Basic and acidic residues" evidence="1">
    <location>
        <begin position="1"/>
        <end position="19"/>
    </location>
</feature>
<organism evidence="2">
    <name type="scientific">Salmonella enterica</name>
    <name type="common">Salmonella choleraesuis</name>
    <dbReference type="NCBI Taxonomy" id="28901"/>
    <lineage>
        <taxon>Bacteria</taxon>
        <taxon>Pseudomonadati</taxon>
        <taxon>Pseudomonadota</taxon>
        <taxon>Gammaproteobacteria</taxon>
        <taxon>Enterobacterales</taxon>
        <taxon>Enterobacteriaceae</taxon>
        <taxon>Salmonella</taxon>
    </lineage>
</organism>
<accession>A0A3R0Y866</accession>
<reference evidence="2" key="1">
    <citation type="submission" date="2018-10" db="EMBL/GenBank/DDBJ databases">
        <authorList>
            <consortium name="PulseNet: The National Subtyping Network for Foodborne Disease Surveillance"/>
            <person name="Tarr C.L."/>
            <person name="Trees E."/>
            <person name="Katz L.S."/>
            <person name="Carleton-Romer H.A."/>
            <person name="Stroika S."/>
            <person name="Kucerova Z."/>
            <person name="Roache K.F."/>
            <person name="Sabol A.L."/>
            <person name="Besser J."/>
            <person name="Gerner-Smidt P."/>
        </authorList>
    </citation>
    <scope>NUCLEOTIDE SEQUENCE [LARGE SCALE GENOMIC DNA]</scope>
    <source>
        <strain evidence="2">PNUSAS038541</strain>
    </source>
</reference>
<dbReference type="AlphaFoldDB" id="A0A3R0Y866"/>
<evidence type="ECO:0000313" key="2">
    <source>
        <dbReference type="EMBL" id="MLV98939.1"/>
    </source>
</evidence>
<proteinExistence type="predicted"/>
<gene>
    <name evidence="2" type="ORF">EAK82_01240</name>
</gene>
<protein>
    <recommendedName>
        <fullName evidence="3">Ribbon-helix-helix protein, CopG family</fullName>
    </recommendedName>
</protein>
<name>A0A3R0Y866_SALER</name>
<dbReference type="EMBL" id="RVIJ01000001">
    <property type="protein sequence ID" value="MLV98939.1"/>
    <property type="molecule type" value="Genomic_DNA"/>
</dbReference>
<comment type="caution">
    <text evidence="2">The sequence shown here is derived from an EMBL/GenBank/DDBJ whole genome shotgun (WGS) entry which is preliminary data.</text>
</comment>
<sequence length="69" mass="8004">MEQPAHEDRSRLPKADAPRRQISLRLTKDEREELEALAKKDGRSRSGMAHRLYMRGLAEIKNEMQKGES</sequence>
<dbReference type="Proteomes" id="UP000885392">
    <property type="component" value="Unassembled WGS sequence"/>
</dbReference>
<feature type="region of interest" description="Disordered" evidence="1">
    <location>
        <begin position="1"/>
        <end position="26"/>
    </location>
</feature>